<feature type="domain" description="CdaR GGDEF-like" evidence="4">
    <location>
        <begin position="283"/>
        <end position="402"/>
    </location>
</feature>
<dbReference type="Pfam" id="PF17853">
    <property type="entry name" value="GGDEF_2"/>
    <property type="match status" value="1"/>
</dbReference>
<proteinExistence type="inferred from homology"/>
<gene>
    <name evidence="5" type="ORF">EHYA_04580</name>
</gene>
<reference evidence="5 6" key="1">
    <citation type="submission" date="2018-12" db="EMBL/GenBank/DDBJ databases">
        <title>Draft genome sequence of Embleya hyalina NBRC 13850T.</title>
        <authorList>
            <person name="Komaki H."/>
            <person name="Hosoyama A."/>
            <person name="Kimura A."/>
            <person name="Ichikawa N."/>
            <person name="Tamura T."/>
        </authorList>
    </citation>
    <scope>NUCLEOTIDE SEQUENCE [LARGE SCALE GENOMIC DNA]</scope>
    <source>
        <strain evidence="5 6">NBRC 13850</strain>
    </source>
</reference>
<keyword evidence="6" id="KW-1185">Reference proteome</keyword>
<protein>
    <recommendedName>
        <fullName evidence="7">PucR family transcriptional regulator</fullName>
    </recommendedName>
</protein>
<evidence type="ECO:0000259" key="3">
    <source>
        <dbReference type="Pfam" id="PF13556"/>
    </source>
</evidence>
<dbReference type="InterPro" id="IPR012914">
    <property type="entry name" value="PucR_dom"/>
</dbReference>
<dbReference type="RefSeq" id="WP_126638920.1">
    <property type="nucleotide sequence ID" value="NZ_BIFH01000022.1"/>
</dbReference>
<dbReference type="InterPro" id="IPR042070">
    <property type="entry name" value="PucR_C-HTH_sf"/>
</dbReference>
<dbReference type="Gene3D" id="1.10.10.2840">
    <property type="entry name" value="PucR C-terminal helix-turn-helix domain"/>
    <property type="match status" value="1"/>
</dbReference>
<evidence type="ECO:0000313" key="6">
    <source>
        <dbReference type="Proteomes" id="UP000286931"/>
    </source>
</evidence>
<dbReference type="PANTHER" id="PTHR33744">
    <property type="entry name" value="CARBOHYDRATE DIACID REGULATOR"/>
    <property type="match status" value="1"/>
</dbReference>
<evidence type="ECO:0008006" key="7">
    <source>
        <dbReference type="Google" id="ProtNLM"/>
    </source>
</evidence>
<accession>A0A401YQN1</accession>
<evidence type="ECO:0000259" key="2">
    <source>
        <dbReference type="Pfam" id="PF07905"/>
    </source>
</evidence>
<dbReference type="OrthoDB" id="8450798at2"/>
<evidence type="ECO:0000256" key="1">
    <source>
        <dbReference type="ARBA" id="ARBA00006754"/>
    </source>
</evidence>
<name>A0A401YQN1_9ACTN</name>
<dbReference type="AlphaFoldDB" id="A0A401YQN1"/>
<organism evidence="5 6">
    <name type="scientific">Embleya hyalina</name>
    <dbReference type="NCBI Taxonomy" id="516124"/>
    <lineage>
        <taxon>Bacteria</taxon>
        <taxon>Bacillati</taxon>
        <taxon>Actinomycetota</taxon>
        <taxon>Actinomycetes</taxon>
        <taxon>Kitasatosporales</taxon>
        <taxon>Streptomycetaceae</taxon>
        <taxon>Embleya</taxon>
    </lineage>
</organism>
<sequence>MFTMRALVEARELRLVVLVPGPPGALDADVDWVHNTELSDPSPYVGPGELVMTNGLWSQGTPAVDFVANLVRARAAGVVFGLRDSVRRTPPDLVDACRAADLPLLELAVEVPFTALSHAAAAAYARRRQGTLEASVRRADALTDVISGGGGTAGALRVIRRELDLPLAVVDRAGRALAQVGVRLAEHERTTVAVALTRRPPPLEVPIGSERGATLFPIGGFGAPAAALVCFRPPAHLGEFEQGALQQAAHFLSLEIARRRAEQAIENRFAGELVDMILSGMGAPHELTHRLEAFGVDARAPLAVCALARRGTDGDQQDLADAAAEAFASDGVPAVLAPGSRDIVGILVWRTPETELGAWFDRFAARLEEAGSGPVILGFSSVAAGSSQLRTSLVEARQACRILMRQPSGPRVASFAELPSYAALLGRLDAPTLRRMADGLLGPLREQDAARNTHLEPTLRVFLDQDAQFAATAEILFVHVNTLRKRLARIRDLTGRDPLLTEGRVDLFLALQADMMTGP</sequence>
<dbReference type="InterPro" id="IPR025736">
    <property type="entry name" value="PucR_C-HTH_dom"/>
</dbReference>
<comment type="similarity">
    <text evidence="1">Belongs to the CdaR family.</text>
</comment>
<dbReference type="PANTHER" id="PTHR33744:SF1">
    <property type="entry name" value="DNA-BINDING TRANSCRIPTIONAL ACTIVATOR ADER"/>
    <property type="match status" value="1"/>
</dbReference>
<dbReference type="InterPro" id="IPR041522">
    <property type="entry name" value="CdaR_GGDEF"/>
</dbReference>
<dbReference type="Pfam" id="PF13556">
    <property type="entry name" value="HTH_30"/>
    <property type="match status" value="1"/>
</dbReference>
<feature type="domain" description="Purine catabolism PurC-like" evidence="2">
    <location>
        <begin position="10"/>
        <end position="120"/>
    </location>
</feature>
<evidence type="ECO:0000259" key="4">
    <source>
        <dbReference type="Pfam" id="PF17853"/>
    </source>
</evidence>
<comment type="caution">
    <text evidence="5">The sequence shown here is derived from an EMBL/GenBank/DDBJ whole genome shotgun (WGS) entry which is preliminary data.</text>
</comment>
<dbReference type="Proteomes" id="UP000286931">
    <property type="component" value="Unassembled WGS sequence"/>
</dbReference>
<dbReference type="InterPro" id="IPR051448">
    <property type="entry name" value="CdaR-like_regulators"/>
</dbReference>
<feature type="domain" description="PucR C-terminal helix-turn-helix" evidence="3">
    <location>
        <begin position="457"/>
        <end position="513"/>
    </location>
</feature>
<dbReference type="EMBL" id="BIFH01000022">
    <property type="protein sequence ID" value="GCD96893.1"/>
    <property type="molecule type" value="Genomic_DNA"/>
</dbReference>
<evidence type="ECO:0000313" key="5">
    <source>
        <dbReference type="EMBL" id="GCD96893.1"/>
    </source>
</evidence>
<dbReference type="Pfam" id="PF07905">
    <property type="entry name" value="PucR"/>
    <property type="match status" value="1"/>
</dbReference>